<feature type="signal peptide" evidence="1">
    <location>
        <begin position="1"/>
        <end position="22"/>
    </location>
</feature>
<dbReference type="OrthoDB" id="7009138at2"/>
<dbReference type="Proteomes" id="UP000192815">
    <property type="component" value="Unassembled WGS sequence"/>
</dbReference>
<sequence length="119" mass="12796">MLSLNKFFLALAFLGGSAAAQAGDGRLELTRIELGKTERLDESSGWAHGWSHELGRQGLDSVAMGTQWSPPVYGAVSGTHNGMPVSRELLLGSYDVRQSVPVSARLWSTDATMSFHSMS</sequence>
<keyword evidence="3" id="KW-1185">Reference proteome</keyword>
<gene>
    <name evidence="2" type="ORF">BZK31_19570</name>
</gene>
<comment type="caution">
    <text evidence="2">The sequence shown here is derived from an EMBL/GenBank/DDBJ whole genome shotgun (WGS) entry which is preliminary data.</text>
</comment>
<organism evidence="2 3">
    <name type="scientific">Pseudomonas floridensis</name>
    <dbReference type="NCBI Taxonomy" id="1958950"/>
    <lineage>
        <taxon>Bacteria</taxon>
        <taxon>Pseudomonadati</taxon>
        <taxon>Pseudomonadota</taxon>
        <taxon>Gammaproteobacteria</taxon>
        <taxon>Pseudomonadales</taxon>
        <taxon>Pseudomonadaceae</taxon>
        <taxon>Pseudomonas</taxon>
    </lineage>
</organism>
<proteinExistence type="predicted"/>
<reference evidence="3" key="1">
    <citation type="submission" date="2017-02" db="EMBL/GenBank/DDBJ databases">
        <title>Pseudomonas floridae sp. nov., a novel pathogenic bacterial species isolated from tomato.</title>
        <authorList>
            <person name="Timilsina S."/>
            <person name="Vallad G.E."/>
            <person name="Jones J.B."/>
        </authorList>
    </citation>
    <scope>NUCLEOTIDE SEQUENCE [LARGE SCALE GENOMIC DNA]</scope>
    <source>
        <strain evidence="3">GEV388</strain>
    </source>
</reference>
<evidence type="ECO:0000256" key="1">
    <source>
        <dbReference type="SAM" id="SignalP"/>
    </source>
</evidence>
<accession>A0A1X0N3L6</accession>
<dbReference type="RefSeq" id="WP_083184605.1">
    <property type="nucleotide sequence ID" value="NZ_CBCRZR010000009.1"/>
</dbReference>
<evidence type="ECO:0000313" key="2">
    <source>
        <dbReference type="EMBL" id="ORC57413.1"/>
    </source>
</evidence>
<dbReference type="EMBL" id="MUIO01000079">
    <property type="protein sequence ID" value="ORC57413.1"/>
    <property type="molecule type" value="Genomic_DNA"/>
</dbReference>
<dbReference type="STRING" id="1958950.BZK31_19570"/>
<name>A0A1X0N3L6_9PSED</name>
<keyword evidence="1" id="KW-0732">Signal</keyword>
<evidence type="ECO:0000313" key="3">
    <source>
        <dbReference type="Proteomes" id="UP000192815"/>
    </source>
</evidence>
<protein>
    <submittedName>
        <fullName evidence="2">Uncharacterized protein</fullName>
    </submittedName>
</protein>
<feature type="chain" id="PRO_5013185169" evidence="1">
    <location>
        <begin position="23"/>
        <end position="119"/>
    </location>
</feature>
<dbReference type="AlphaFoldDB" id="A0A1X0N3L6"/>